<evidence type="ECO:0000256" key="3">
    <source>
        <dbReference type="ARBA" id="ARBA00022759"/>
    </source>
</evidence>
<feature type="binding site" evidence="10">
    <location>
        <position position="208"/>
    </location>
    <ligand>
        <name>Mn(2+)</name>
        <dbReference type="ChEBI" id="CHEBI:29035"/>
    </ligand>
</feature>
<dbReference type="NCBIfam" id="TIGR03639">
    <property type="entry name" value="cas1_NMENI"/>
    <property type="match status" value="1"/>
</dbReference>
<accession>A0A0R1WEU7</accession>
<dbReference type="HAMAP" id="MF_01470">
    <property type="entry name" value="Cas1"/>
    <property type="match status" value="1"/>
</dbReference>
<dbReference type="InterPro" id="IPR050646">
    <property type="entry name" value="Cas1"/>
</dbReference>
<keyword evidence="3 10" id="KW-0255">Endonuclease</keyword>
<dbReference type="InterPro" id="IPR042211">
    <property type="entry name" value="CRISPR-assoc_Cas1_N"/>
</dbReference>
<dbReference type="Gene3D" id="1.20.120.920">
    <property type="entry name" value="CRISPR-associated endonuclease Cas1, C-terminal domain"/>
    <property type="match status" value="1"/>
</dbReference>
<name>A0A0R1WEU7_9LACO</name>
<dbReference type="Gene3D" id="3.100.10.20">
    <property type="entry name" value="CRISPR-associated endonuclease Cas1, N-terminal domain"/>
    <property type="match status" value="1"/>
</dbReference>
<feature type="binding site" evidence="10">
    <location>
        <position position="152"/>
    </location>
    <ligand>
        <name>Mn(2+)</name>
        <dbReference type="ChEBI" id="CHEBI:29035"/>
    </ligand>
</feature>
<dbReference type="PANTHER" id="PTHR34353">
    <property type="entry name" value="CRISPR-ASSOCIATED ENDONUCLEASE CAS1 1"/>
    <property type="match status" value="1"/>
</dbReference>
<dbReference type="InterPro" id="IPR042206">
    <property type="entry name" value="CRISPR-assoc_Cas1_C"/>
</dbReference>
<evidence type="ECO:0000256" key="1">
    <source>
        <dbReference type="ARBA" id="ARBA00022722"/>
    </source>
</evidence>
<evidence type="ECO:0000313" key="12">
    <source>
        <dbReference type="Proteomes" id="UP000051302"/>
    </source>
</evidence>
<dbReference type="PATRIC" id="fig|1423774.3.peg.648"/>
<feature type="binding site" evidence="10">
    <location>
        <position position="223"/>
    </location>
    <ligand>
        <name>Mn(2+)</name>
        <dbReference type="ChEBI" id="CHEBI:29035"/>
    </ligand>
</feature>
<dbReference type="GO" id="GO:0004520">
    <property type="term" value="F:DNA endonuclease activity"/>
    <property type="evidence" value="ECO:0007669"/>
    <property type="project" value="InterPro"/>
</dbReference>
<comment type="subunit">
    <text evidence="9 10">Homodimer, forms a heterotetramer with a Cas2 homodimer.</text>
</comment>
<keyword evidence="4 10" id="KW-0378">Hydrolase</keyword>
<comment type="function">
    <text evidence="10">CRISPR (clustered regularly interspaced short palindromic repeat), is an adaptive immune system that provides protection against mobile genetic elements (viruses, transposable elements and conjugative plasmids). CRISPR clusters contain spacers, sequences complementary to antecedent mobile elements, and target invading nucleic acids. CRISPR clusters are transcribed and processed into CRISPR RNA (crRNA). Acts as a dsDNA endonuclease. Involved in the integration of spacer DNA into the CRISPR cassette.</text>
</comment>
<dbReference type="GO" id="GO:0003677">
    <property type="term" value="F:DNA binding"/>
    <property type="evidence" value="ECO:0007669"/>
    <property type="project" value="UniProtKB-KW"/>
</dbReference>
<reference evidence="11 12" key="1">
    <citation type="journal article" date="2015" name="Genome Announc.">
        <title>Expanding the biotechnology potential of lactobacilli through comparative genomics of 213 strains and associated genera.</title>
        <authorList>
            <person name="Sun Z."/>
            <person name="Harris H.M."/>
            <person name="McCann A."/>
            <person name="Guo C."/>
            <person name="Argimon S."/>
            <person name="Zhang W."/>
            <person name="Yang X."/>
            <person name="Jeffery I.B."/>
            <person name="Cooney J.C."/>
            <person name="Kagawa T.F."/>
            <person name="Liu W."/>
            <person name="Song Y."/>
            <person name="Salvetti E."/>
            <person name="Wrobel A."/>
            <person name="Rasinkangas P."/>
            <person name="Parkhill J."/>
            <person name="Rea M.C."/>
            <person name="O'Sullivan O."/>
            <person name="Ritari J."/>
            <person name="Douillard F.P."/>
            <person name="Paul Ross R."/>
            <person name="Yang R."/>
            <person name="Briner A.E."/>
            <person name="Felis G.E."/>
            <person name="de Vos W.M."/>
            <person name="Barrangou R."/>
            <person name="Klaenhammer T.R."/>
            <person name="Caufield P.W."/>
            <person name="Cui Y."/>
            <person name="Zhang H."/>
            <person name="O'Toole P.W."/>
        </authorList>
    </citation>
    <scope>NUCLEOTIDE SEQUENCE [LARGE SCALE GENOMIC DNA]</scope>
    <source>
        <strain evidence="11 12">DSM 16982</strain>
    </source>
</reference>
<gene>
    <name evidence="10" type="primary">cas1</name>
    <name evidence="11" type="ORF">FD31_GL000630</name>
</gene>
<keyword evidence="1 10" id="KW-0540">Nuclease</keyword>
<comment type="similarity">
    <text evidence="10">Belongs to the CRISPR-associated endonuclease Cas1 family.</text>
</comment>
<evidence type="ECO:0000256" key="5">
    <source>
        <dbReference type="ARBA" id="ARBA00022842"/>
    </source>
</evidence>
<dbReference type="GO" id="GO:0043571">
    <property type="term" value="P:maintenance of CRISPR repeat elements"/>
    <property type="evidence" value="ECO:0007669"/>
    <property type="project" value="UniProtKB-UniRule"/>
</dbReference>
<proteinExistence type="inferred from homology"/>
<dbReference type="Pfam" id="PF01867">
    <property type="entry name" value="Cas_Cas1"/>
    <property type="match status" value="1"/>
</dbReference>
<dbReference type="Proteomes" id="UP000051302">
    <property type="component" value="Unassembled WGS sequence"/>
</dbReference>
<evidence type="ECO:0000313" key="11">
    <source>
        <dbReference type="EMBL" id="KRM16391.1"/>
    </source>
</evidence>
<dbReference type="InterPro" id="IPR019855">
    <property type="entry name" value="CRISPR-assoc_Cas1_NMENI"/>
</dbReference>
<evidence type="ECO:0000256" key="10">
    <source>
        <dbReference type="HAMAP-Rule" id="MF_01470"/>
    </source>
</evidence>
<dbReference type="EC" id="3.1.-.-" evidence="10"/>
<evidence type="ECO:0000256" key="4">
    <source>
        <dbReference type="ARBA" id="ARBA00022801"/>
    </source>
</evidence>
<sequence length="306" mass="35560">MLFMGWRIVHVKEGDVLRLRLDSLEVRKKENKVYIPLADITMVVLEGNRTTITTKLLSSFSQNNVGLVICDDKYLPVGIYLPYGQYHHYSKRVISQAEWTIEQKGLIWQNVIRQKMTNQVDYARFFGVDEDRLTLMQDLIDDLKIGDTTNREGPVAKVYFDSLYGKSFTRDDDNLINGAMNFGYAILRSCMARIVVGNGLVTMLGVFHRNEFNSFNLVDDLMEPYRPLMDYWVNKYVIDDKQDYLSYEARLKIIEFMNQKIKVQNKKMTIDNAMQEYVASFVSAMDEQDPSLLVDIKLNNFIGEES</sequence>
<evidence type="ECO:0000256" key="8">
    <source>
        <dbReference type="ARBA" id="ARBA00023211"/>
    </source>
</evidence>
<evidence type="ECO:0000256" key="2">
    <source>
        <dbReference type="ARBA" id="ARBA00022723"/>
    </source>
</evidence>
<keyword evidence="2 10" id="KW-0479">Metal-binding</keyword>
<dbReference type="PANTHER" id="PTHR34353:SF2">
    <property type="entry name" value="CRISPR-ASSOCIATED ENDONUCLEASE CAS1 1"/>
    <property type="match status" value="1"/>
</dbReference>
<comment type="cofactor">
    <cofactor evidence="10">
        <name>Mg(2+)</name>
        <dbReference type="ChEBI" id="CHEBI:18420"/>
    </cofactor>
    <cofactor evidence="10">
        <name>Mn(2+)</name>
        <dbReference type="ChEBI" id="CHEBI:29035"/>
    </cofactor>
</comment>
<comment type="caution">
    <text evidence="11">The sequence shown here is derived from an EMBL/GenBank/DDBJ whole genome shotgun (WGS) entry which is preliminary data.</text>
</comment>
<protein>
    <recommendedName>
        <fullName evidence="10">CRISPR-associated endonuclease Cas1</fullName>
        <ecNumber evidence="10">3.1.-.-</ecNumber>
    </recommendedName>
</protein>
<dbReference type="STRING" id="1423774.FD31_GL000630"/>
<evidence type="ECO:0000256" key="9">
    <source>
        <dbReference type="ARBA" id="ARBA00038592"/>
    </source>
</evidence>
<dbReference type="NCBIfam" id="TIGR00287">
    <property type="entry name" value="cas1"/>
    <property type="match status" value="1"/>
</dbReference>
<evidence type="ECO:0000256" key="6">
    <source>
        <dbReference type="ARBA" id="ARBA00023118"/>
    </source>
</evidence>
<dbReference type="GO" id="GO:0051607">
    <property type="term" value="P:defense response to virus"/>
    <property type="evidence" value="ECO:0007669"/>
    <property type="project" value="UniProtKB-UniRule"/>
</dbReference>
<keyword evidence="7 10" id="KW-0238">DNA-binding</keyword>
<keyword evidence="5 10" id="KW-0460">Magnesium</keyword>
<dbReference type="GO" id="GO:0046872">
    <property type="term" value="F:metal ion binding"/>
    <property type="evidence" value="ECO:0007669"/>
    <property type="project" value="UniProtKB-UniRule"/>
</dbReference>
<keyword evidence="6 10" id="KW-0051">Antiviral defense</keyword>
<keyword evidence="12" id="KW-1185">Reference proteome</keyword>
<dbReference type="GO" id="GO:0016787">
    <property type="term" value="F:hydrolase activity"/>
    <property type="evidence" value="ECO:0007669"/>
    <property type="project" value="UniProtKB-KW"/>
</dbReference>
<evidence type="ECO:0000256" key="7">
    <source>
        <dbReference type="ARBA" id="ARBA00023125"/>
    </source>
</evidence>
<organism evidence="11 12">
    <name type="scientific">Companilactobacillus nantensis DSM 16982</name>
    <dbReference type="NCBI Taxonomy" id="1423774"/>
    <lineage>
        <taxon>Bacteria</taxon>
        <taxon>Bacillati</taxon>
        <taxon>Bacillota</taxon>
        <taxon>Bacilli</taxon>
        <taxon>Lactobacillales</taxon>
        <taxon>Lactobacillaceae</taxon>
        <taxon>Companilactobacillus</taxon>
    </lineage>
</organism>
<dbReference type="InterPro" id="IPR002729">
    <property type="entry name" value="CRISPR-assoc_Cas1"/>
</dbReference>
<keyword evidence="8 10" id="KW-0464">Manganese</keyword>
<dbReference type="EMBL" id="AZFV01000015">
    <property type="protein sequence ID" value="KRM16391.1"/>
    <property type="molecule type" value="Genomic_DNA"/>
</dbReference>
<dbReference type="AlphaFoldDB" id="A0A0R1WEU7"/>